<dbReference type="Proteomes" id="UP000195128">
    <property type="component" value="Unassembled WGS sequence"/>
</dbReference>
<comment type="caution">
    <text evidence="1">The sequence shown here is derived from an EMBL/GenBank/DDBJ whole genome shotgun (WGS) entry which is preliminary data.</text>
</comment>
<organism evidence="1 2">
    <name type="scientific">Pseudomonas syringae</name>
    <dbReference type="NCBI Taxonomy" id="317"/>
    <lineage>
        <taxon>Bacteria</taxon>
        <taxon>Pseudomonadati</taxon>
        <taxon>Pseudomonadota</taxon>
        <taxon>Gammaproteobacteria</taxon>
        <taxon>Pseudomonadales</taxon>
        <taxon>Pseudomonadaceae</taxon>
        <taxon>Pseudomonas</taxon>
    </lineage>
</organism>
<name>A0A244EM80_PSESX</name>
<evidence type="ECO:0000313" key="1">
    <source>
        <dbReference type="EMBL" id="OUM05586.1"/>
    </source>
</evidence>
<evidence type="ECO:0000313" key="2">
    <source>
        <dbReference type="Proteomes" id="UP000195128"/>
    </source>
</evidence>
<gene>
    <name evidence="1" type="ORF">BW686_20950</name>
</gene>
<sequence>MCIAMRRTQSALLPAGRGSELVREDEGSDAPFSMTVLASSRASSLPQIAGEPRHTSAPCCLLIISFSTATSAATPTLRWSRRSGGILWE</sequence>
<protein>
    <submittedName>
        <fullName evidence="1">Uncharacterized protein</fullName>
    </submittedName>
</protein>
<accession>A0A244EM80</accession>
<proteinExistence type="predicted"/>
<reference evidence="1 2" key="1">
    <citation type="submission" date="2017-01" db="EMBL/GenBank/DDBJ databases">
        <authorList>
            <person name="Mah S.A."/>
            <person name="Swanson W.J."/>
            <person name="Moy G.W."/>
            <person name="Vacquier V.D."/>
        </authorList>
    </citation>
    <scope>NUCLEOTIDE SEQUENCE [LARGE SCALE GENOMIC DNA]</scope>
    <source>
        <strain evidence="1">PDD-32b-74</strain>
    </source>
</reference>
<dbReference type="AlphaFoldDB" id="A0A244EM80"/>
<dbReference type="EMBL" id="MTSA01000017">
    <property type="protein sequence ID" value="OUM05586.1"/>
    <property type="molecule type" value="Genomic_DNA"/>
</dbReference>